<dbReference type="GO" id="GO:0005524">
    <property type="term" value="F:ATP binding"/>
    <property type="evidence" value="ECO:0007669"/>
    <property type="project" value="UniProtKB-KW"/>
</dbReference>
<dbReference type="InterPro" id="IPR050267">
    <property type="entry name" value="Anti-sigma-factor_SerPK"/>
</dbReference>
<keyword evidence="3" id="KW-0067">ATP-binding</keyword>
<accession>A0ABW2Y0V6</accession>
<proteinExistence type="predicted"/>
<reference evidence="4" key="1">
    <citation type="journal article" date="2019" name="Int. J. Syst. Evol. Microbiol.">
        <title>The Global Catalogue of Microorganisms (GCM) 10K type strain sequencing project: providing services to taxonomists for standard genome sequencing and annotation.</title>
        <authorList>
            <consortium name="The Broad Institute Genomics Platform"/>
            <consortium name="The Broad Institute Genome Sequencing Center for Infectious Disease"/>
            <person name="Wu L."/>
            <person name="Ma J."/>
        </authorList>
    </citation>
    <scope>NUCLEOTIDE SEQUENCE [LARGE SCALE GENOMIC DNA]</scope>
    <source>
        <strain evidence="4">JCM 9371</strain>
    </source>
</reference>
<feature type="domain" description="Histidine kinase/HSP90-like ATPase" evidence="2">
    <location>
        <begin position="26"/>
        <end position="127"/>
    </location>
</feature>
<evidence type="ECO:0000313" key="4">
    <source>
        <dbReference type="Proteomes" id="UP001597063"/>
    </source>
</evidence>
<name>A0ABW2Y0V6_9ACTN</name>
<dbReference type="Pfam" id="PF13581">
    <property type="entry name" value="HATPase_c_2"/>
    <property type="match status" value="1"/>
</dbReference>
<keyword evidence="1" id="KW-0418">Kinase</keyword>
<dbReference type="PANTHER" id="PTHR35526">
    <property type="entry name" value="ANTI-SIGMA-F FACTOR RSBW-RELATED"/>
    <property type="match status" value="1"/>
</dbReference>
<sequence length="135" mass="14390">MTVYIEPLDRPHVALDLEPVDTAVCVAREVLKVALDDWGAAHLKDDAVLIASELVTNALRHAGLISFRACLDAPGRVTLEVWDDDPAPPLAAAIDLGSEHGRGLLIVGALAADWGWRPLSCGKVVWAIISELPAV</sequence>
<dbReference type="RefSeq" id="WP_165503208.1">
    <property type="nucleotide sequence ID" value="NZ_CAACUY010000232.1"/>
</dbReference>
<dbReference type="InterPro" id="IPR003594">
    <property type="entry name" value="HATPase_dom"/>
</dbReference>
<comment type="caution">
    <text evidence="3">The sequence shown here is derived from an EMBL/GenBank/DDBJ whole genome shotgun (WGS) entry which is preliminary data.</text>
</comment>
<evidence type="ECO:0000313" key="3">
    <source>
        <dbReference type="EMBL" id="MFD0691348.1"/>
    </source>
</evidence>
<dbReference type="Gene3D" id="3.30.565.10">
    <property type="entry name" value="Histidine kinase-like ATPase, C-terminal domain"/>
    <property type="match status" value="1"/>
</dbReference>
<dbReference type="EMBL" id="JBHTGP010000027">
    <property type="protein sequence ID" value="MFD0691348.1"/>
    <property type="molecule type" value="Genomic_DNA"/>
</dbReference>
<dbReference type="InterPro" id="IPR036890">
    <property type="entry name" value="HATPase_C_sf"/>
</dbReference>
<dbReference type="PANTHER" id="PTHR35526:SF3">
    <property type="entry name" value="ANTI-SIGMA-F FACTOR RSBW"/>
    <property type="match status" value="1"/>
</dbReference>
<keyword evidence="4" id="KW-1185">Reference proteome</keyword>
<protein>
    <submittedName>
        <fullName evidence="3">ATP-binding protein</fullName>
    </submittedName>
</protein>
<dbReference type="Proteomes" id="UP001597063">
    <property type="component" value="Unassembled WGS sequence"/>
</dbReference>
<dbReference type="SUPFAM" id="SSF55874">
    <property type="entry name" value="ATPase domain of HSP90 chaperone/DNA topoisomerase II/histidine kinase"/>
    <property type="match status" value="1"/>
</dbReference>
<keyword evidence="3" id="KW-0547">Nucleotide-binding</keyword>
<organism evidence="3 4">
    <name type="scientific">Actinomadura fibrosa</name>
    <dbReference type="NCBI Taxonomy" id="111802"/>
    <lineage>
        <taxon>Bacteria</taxon>
        <taxon>Bacillati</taxon>
        <taxon>Actinomycetota</taxon>
        <taxon>Actinomycetes</taxon>
        <taxon>Streptosporangiales</taxon>
        <taxon>Thermomonosporaceae</taxon>
        <taxon>Actinomadura</taxon>
    </lineage>
</organism>
<gene>
    <name evidence="3" type="ORF">ACFQZM_43140</name>
</gene>
<dbReference type="CDD" id="cd16936">
    <property type="entry name" value="HATPase_RsbW-like"/>
    <property type="match status" value="1"/>
</dbReference>
<keyword evidence="1" id="KW-0723">Serine/threonine-protein kinase</keyword>
<keyword evidence="1" id="KW-0808">Transferase</keyword>
<evidence type="ECO:0000256" key="1">
    <source>
        <dbReference type="ARBA" id="ARBA00022527"/>
    </source>
</evidence>
<evidence type="ECO:0000259" key="2">
    <source>
        <dbReference type="Pfam" id="PF13581"/>
    </source>
</evidence>